<proteinExistence type="predicted"/>
<accession>A0A383EQ98</accession>
<reference evidence="1" key="1">
    <citation type="submission" date="2018-05" db="EMBL/GenBank/DDBJ databases">
        <authorList>
            <person name="Lanie J.A."/>
            <person name="Ng W.-L."/>
            <person name="Kazmierczak K.M."/>
            <person name="Andrzejewski T.M."/>
            <person name="Davidsen T.M."/>
            <person name="Wayne K.J."/>
            <person name="Tettelin H."/>
            <person name="Glass J.I."/>
            <person name="Rusch D."/>
            <person name="Podicherti R."/>
            <person name="Tsui H.-C.T."/>
            <person name="Winkler M.E."/>
        </authorList>
    </citation>
    <scope>NUCLEOTIDE SEQUENCE</scope>
</reference>
<organism evidence="1">
    <name type="scientific">marine metagenome</name>
    <dbReference type="NCBI Taxonomy" id="408172"/>
    <lineage>
        <taxon>unclassified sequences</taxon>
        <taxon>metagenomes</taxon>
        <taxon>ecological metagenomes</taxon>
    </lineage>
</organism>
<name>A0A383EQ98_9ZZZZ</name>
<evidence type="ECO:0000313" key="1">
    <source>
        <dbReference type="EMBL" id="SVE59112.1"/>
    </source>
</evidence>
<gene>
    <name evidence="1" type="ORF">METZ01_LOCUS511966</name>
</gene>
<dbReference type="AlphaFoldDB" id="A0A383EQ98"/>
<dbReference type="EMBL" id="UINC01227985">
    <property type="protein sequence ID" value="SVE59112.1"/>
    <property type="molecule type" value="Genomic_DNA"/>
</dbReference>
<sequence>MILNNSEYKNPERLLSFEFLKKEFFSRSMLRISFAWNAYMDQMNPFGYHLFNLLFF</sequence>
<protein>
    <submittedName>
        <fullName evidence="1">Uncharacterized protein</fullName>
    </submittedName>
</protein>